<evidence type="ECO:0000259" key="7">
    <source>
        <dbReference type="PROSITE" id="PS51469"/>
    </source>
</evidence>
<feature type="region of interest" description="Disordered" evidence="5">
    <location>
        <begin position="14"/>
        <end position="40"/>
    </location>
</feature>
<dbReference type="PANTHER" id="PTHR12911">
    <property type="entry name" value="SAD1/UNC-84-LIKE PROTEIN-RELATED"/>
    <property type="match status" value="1"/>
</dbReference>
<dbReference type="Gene3D" id="2.60.120.260">
    <property type="entry name" value="Galactose-binding domain-like"/>
    <property type="match status" value="1"/>
</dbReference>
<comment type="subcellular location">
    <subcellularLocation>
        <location evidence="1">Membrane</location>
    </subcellularLocation>
</comment>
<proteinExistence type="predicted"/>
<dbReference type="Pfam" id="PF07738">
    <property type="entry name" value="Sad1_UNC"/>
    <property type="match status" value="1"/>
</dbReference>
<dbReference type="PANTHER" id="PTHR12911:SF22">
    <property type="entry name" value="SUN DOMAIN-CONTAINING PROTEIN 2"/>
    <property type="match status" value="1"/>
</dbReference>
<accession>A0ABN7RGS1</accession>
<gene>
    <name evidence="8" type="ORF">OKIOD_LOCUS171</name>
</gene>
<evidence type="ECO:0000313" key="8">
    <source>
        <dbReference type="EMBL" id="CAG5077023.1"/>
    </source>
</evidence>
<reference evidence="8 9" key="1">
    <citation type="submission" date="2021-04" db="EMBL/GenBank/DDBJ databases">
        <authorList>
            <person name="Bliznina A."/>
        </authorList>
    </citation>
    <scope>NUCLEOTIDE SEQUENCE [LARGE SCALE GENOMIC DNA]</scope>
</reference>
<evidence type="ECO:0000313" key="9">
    <source>
        <dbReference type="Proteomes" id="UP001158576"/>
    </source>
</evidence>
<evidence type="ECO:0000256" key="6">
    <source>
        <dbReference type="SAM" id="Phobius"/>
    </source>
</evidence>
<evidence type="ECO:0000256" key="1">
    <source>
        <dbReference type="ARBA" id="ARBA00004370"/>
    </source>
</evidence>
<organism evidence="8 9">
    <name type="scientific">Oikopleura dioica</name>
    <name type="common">Tunicate</name>
    <dbReference type="NCBI Taxonomy" id="34765"/>
    <lineage>
        <taxon>Eukaryota</taxon>
        <taxon>Metazoa</taxon>
        <taxon>Chordata</taxon>
        <taxon>Tunicata</taxon>
        <taxon>Appendicularia</taxon>
        <taxon>Copelata</taxon>
        <taxon>Oikopleuridae</taxon>
        <taxon>Oikopleura</taxon>
    </lineage>
</organism>
<feature type="compositionally biased region" description="Basic and acidic residues" evidence="5">
    <location>
        <begin position="19"/>
        <end position="40"/>
    </location>
</feature>
<feature type="domain" description="SUN" evidence="7">
    <location>
        <begin position="216"/>
        <end position="377"/>
    </location>
</feature>
<dbReference type="EMBL" id="OU015568">
    <property type="protein sequence ID" value="CAG5077023.1"/>
    <property type="molecule type" value="Genomic_DNA"/>
</dbReference>
<protein>
    <submittedName>
        <fullName evidence="8">Oidioi.mRNA.OKI2018_I69.PAR.g8613.t1.cds</fullName>
    </submittedName>
</protein>
<dbReference type="InterPro" id="IPR012919">
    <property type="entry name" value="SUN_dom"/>
</dbReference>
<keyword evidence="2 6" id="KW-0812">Transmembrane</keyword>
<evidence type="ECO:0000256" key="3">
    <source>
        <dbReference type="ARBA" id="ARBA00022989"/>
    </source>
</evidence>
<keyword evidence="9" id="KW-1185">Reference proteome</keyword>
<evidence type="ECO:0000256" key="5">
    <source>
        <dbReference type="SAM" id="MobiDB-lite"/>
    </source>
</evidence>
<dbReference type="PROSITE" id="PS51469">
    <property type="entry name" value="SUN"/>
    <property type="match status" value="1"/>
</dbReference>
<dbReference type="Proteomes" id="UP001158576">
    <property type="component" value="Chromosome PAR"/>
</dbReference>
<dbReference type="InterPro" id="IPR045119">
    <property type="entry name" value="SUN1-5"/>
</dbReference>
<sequence length="379" mass="42800">MQLRHREFNCLGALGHHRNQSEKEEEASHDRKNTDSKKMEKKPLEELFFPDITPLKRSIISNARKATSSVIRKCDDFAISGRRNFTPKNILVLAFLAMLPLSIPHLRNLKMKIGRIASSPPALSIPDFPDFPKISFPELPAVNFHSKTSRHEVKKCGESEDIINLRKELIELREELDDLRKNPLNAEKVKEELQEIVYSTLEDKTGMADYALESAGAEVLEKWTTPGIPTGNALMKIWNMPIFYQTMSPRLALQPNVHPGNCFAFAGDTGFLTVKLARPIYPTNFTIEHIPKALSFGDISSAPRNLTLEVFNPISGKGSIVGTSTFNIDGFPVQTFRTSITDALSKPTQFIRLRINSNWGNPNFTCLYRLRVHGSQHDF</sequence>
<evidence type="ECO:0000256" key="2">
    <source>
        <dbReference type="ARBA" id="ARBA00022692"/>
    </source>
</evidence>
<keyword evidence="3 6" id="KW-1133">Transmembrane helix</keyword>
<feature type="transmembrane region" description="Helical" evidence="6">
    <location>
        <begin position="90"/>
        <end position="106"/>
    </location>
</feature>
<keyword evidence="4 6" id="KW-0472">Membrane</keyword>
<name>A0ABN7RGS1_OIKDI</name>
<evidence type="ECO:0000256" key="4">
    <source>
        <dbReference type="ARBA" id="ARBA00023136"/>
    </source>
</evidence>